<feature type="region of interest" description="Disordered" evidence="1">
    <location>
        <begin position="1"/>
        <end position="86"/>
    </location>
</feature>
<gene>
    <name evidence="2" type="ORF">MHPYR_20267</name>
</gene>
<reference evidence="2" key="1">
    <citation type="submission" date="2016-03" db="EMBL/GenBank/DDBJ databases">
        <authorList>
            <person name="Ploux O."/>
        </authorList>
    </citation>
    <scope>NUCLEOTIDE SEQUENCE</scope>
    <source>
        <strain evidence="2">UC10</strain>
    </source>
</reference>
<protein>
    <submittedName>
        <fullName evidence="2">Uncharacterized protein</fullName>
    </submittedName>
</protein>
<name>A0A1Y5P862_9MYCO</name>
<proteinExistence type="predicted"/>
<dbReference type="EMBL" id="FLQS01000012">
    <property type="protein sequence ID" value="SBS74894.1"/>
    <property type="molecule type" value="Genomic_DNA"/>
</dbReference>
<dbReference type="AlphaFoldDB" id="A0A1Y5P862"/>
<evidence type="ECO:0000256" key="1">
    <source>
        <dbReference type="SAM" id="MobiDB-lite"/>
    </source>
</evidence>
<sequence length="156" mass="16787">MAMSDSAARNTSSWVQPVRSARIRIWPADSSPDTYNARRPDCAHRCTTSSSRVDLPTPGSPASRLTEPGTTPPPSTRSSSSTPVGKWRVRSGLMELIGTAGEDGTTVRCDAPPAVAEPAISSTVPQVPHSVQRPTHLAVTWRHSEQRYCERALATP</sequence>
<organism evidence="2">
    <name type="scientific">uncultured Mycobacterium sp</name>
    <dbReference type="NCBI Taxonomy" id="171292"/>
    <lineage>
        <taxon>Bacteria</taxon>
        <taxon>Bacillati</taxon>
        <taxon>Actinomycetota</taxon>
        <taxon>Actinomycetes</taxon>
        <taxon>Mycobacteriales</taxon>
        <taxon>Mycobacteriaceae</taxon>
        <taxon>Mycobacterium</taxon>
        <taxon>environmental samples</taxon>
    </lineage>
</organism>
<evidence type="ECO:0000313" key="2">
    <source>
        <dbReference type="EMBL" id="SBS74894.1"/>
    </source>
</evidence>
<accession>A0A1Y5P862</accession>